<gene>
    <name evidence="1" type="ORF">AB2L28_14795</name>
</gene>
<protein>
    <recommendedName>
        <fullName evidence="3">GAF domain-containing protein</fullName>
    </recommendedName>
</protein>
<evidence type="ECO:0000313" key="1">
    <source>
        <dbReference type="EMBL" id="MEZ0493504.1"/>
    </source>
</evidence>
<dbReference type="RefSeq" id="WP_370719743.1">
    <property type="nucleotide sequence ID" value="NZ_JBGGTQ010000006.1"/>
</dbReference>
<accession>A0ABV4I477</accession>
<reference evidence="1 2" key="1">
    <citation type="submission" date="2024-07" db="EMBL/GenBank/DDBJ databases">
        <authorList>
            <person name="Thanompreechachai J."/>
            <person name="Duangmal K."/>
        </authorList>
    </citation>
    <scope>NUCLEOTIDE SEQUENCE [LARGE SCALE GENOMIC DNA]</scope>
    <source>
        <strain evidence="1 2">TBRC 1896</strain>
    </source>
</reference>
<dbReference type="Proteomes" id="UP001566476">
    <property type="component" value="Unassembled WGS sequence"/>
</dbReference>
<organism evidence="1 2">
    <name type="scientific">Kineococcus mangrovi</name>
    <dbReference type="NCBI Taxonomy" id="1660183"/>
    <lineage>
        <taxon>Bacteria</taxon>
        <taxon>Bacillati</taxon>
        <taxon>Actinomycetota</taxon>
        <taxon>Actinomycetes</taxon>
        <taxon>Kineosporiales</taxon>
        <taxon>Kineosporiaceae</taxon>
        <taxon>Kineococcus</taxon>
    </lineage>
</organism>
<proteinExistence type="predicted"/>
<sequence length="190" mass="21140">MSPAPRRTTELLAAARADSVLVRVHRAVGEEEVEWLEGYVVALGRRWLVLACVSTDVWPTGWSAVRLRDVSVVEPRANARFTTEALRRRDQWPLPPVPVHLDLDSRRGLLTSLVGSEEIVALHPERRDPDVCFVGVVREVGEHWVELLEVTTAAQWETATTRRAVEAVTRIDLAGGYESALRLVAGPAPR</sequence>
<name>A0ABV4I477_9ACTN</name>
<comment type="caution">
    <text evidence="1">The sequence shown here is derived from an EMBL/GenBank/DDBJ whole genome shotgun (WGS) entry which is preliminary data.</text>
</comment>
<keyword evidence="2" id="KW-1185">Reference proteome</keyword>
<evidence type="ECO:0000313" key="2">
    <source>
        <dbReference type="Proteomes" id="UP001566476"/>
    </source>
</evidence>
<evidence type="ECO:0008006" key="3">
    <source>
        <dbReference type="Google" id="ProtNLM"/>
    </source>
</evidence>
<dbReference type="EMBL" id="JBGGTQ010000006">
    <property type="protein sequence ID" value="MEZ0493504.1"/>
    <property type="molecule type" value="Genomic_DNA"/>
</dbReference>